<feature type="region of interest" description="Disordered" evidence="2">
    <location>
        <begin position="651"/>
        <end position="698"/>
    </location>
</feature>
<dbReference type="PROSITE" id="PS50157">
    <property type="entry name" value="ZINC_FINGER_C2H2_2"/>
    <property type="match status" value="1"/>
</dbReference>
<comment type="caution">
    <text evidence="4">The sequence shown here is derived from an EMBL/GenBank/DDBJ whole genome shotgun (WGS) entry which is preliminary data.</text>
</comment>
<name>A0A550CFK2_9AGAR</name>
<dbReference type="PROSITE" id="PS00028">
    <property type="entry name" value="ZINC_FINGER_C2H2_1"/>
    <property type="match status" value="1"/>
</dbReference>
<evidence type="ECO:0000256" key="1">
    <source>
        <dbReference type="PROSITE-ProRule" id="PRU00042"/>
    </source>
</evidence>
<feature type="compositionally biased region" description="Basic and acidic residues" evidence="2">
    <location>
        <begin position="685"/>
        <end position="696"/>
    </location>
</feature>
<proteinExistence type="predicted"/>
<protein>
    <recommendedName>
        <fullName evidence="3">C2H2-type domain-containing protein</fullName>
    </recommendedName>
</protein>
<gene>
    <name evidence="4" type="ORF">BD626DRAFT_494714</name>
</gene>
<dbReference type="InterPro" id="IPR013087">
    <property type="entry name" value="Znf_C2H2_type"/>
</dbReference>
<feature type="domain" description="C2H2-type" evidence="3">
    <location>
        <begin position="627"/>
        <end position="655"/>
    </location>
</feature>
<dbReference type="AlphaFoldDB" id="A0A550CFK2"/>
<feature type="region of interest" description="Disordered" evidence="2">
    <location>
        <begin position="1"/>
        <end position="24"/>
    </location>
</feature>
<dbReference type="Proteomes" id="UP000320762">
    <property type="component" value="Unassembled WGS sequence"/>
</dbReference>
<reference evidence="4 5" key="1">
    <citation type="journal article" date="2019" name="New Phytol.">
        <title>Comparative genomics reveals unique wood-decay strategies and fruiting body development in the Schizophyllaceae.</title>
        <authorList>
            <person name="Almasi E."/>
            <person name="Sahu N."/>
            <person name="Krizsan K."/>
            <person name="Balint B."/>
            <person name="Kovacs G.M."/>
            <person name="Kiss B."/>
            <person name="Cseklye J."/>
            <person name="Drula E."/>
            <person name="Henrissat B."/>
            <person name="Nagy I."/>
            <person name="Chovatia M."/>
            <person name="Adam C."/>
            <person name="LaButti K."/>
            <person name="Lipzen A."/>
            <person name="Riley R."/>
            <person name="Grigoriev I.V."/>
            <person name="Nagy L.G."/>
        </authorList>
    </citation>
    <scope>NUCLEOTIDE SEQUENCE [LARGE SCALE GENOMIC DNA]</scope>
    <source>
        <strain evidence="4 5">NL-1724</strain>
    </source>
</reference>
<evidence type="ECO:0000313" key="5">
    <source>
        <dbReference type="Proteomes" id="UP000320762"/>
    </source>
</evidence>
<feature type="compositionally biased region" description="Pro residues" evidence="2">
    <location>
        <begin position="1"/>
        <end position="11"/>
    </location>
</feature>
<dbReference type="EMBL" id="VDMD01000009">
    <property type="protein sequence ID" value="TRM63573.1"/>
    <property type="molecule type" value="Genomic_DNA"/>
</dbReference>
<dbReference type="OrthoDB" id="3220023at2759"/>
<sequence>MESAPPAPEAPSAPMDTTDDAGGPQDLLQMLPYEILTDILMLVGSPKWLLAVARTSRYNCSTLLDEKSLGIWQTNREAAKLPKPLPIMTEWSYAAFVYDGGPCEACKQPTPNMYTSFAIKLRLCNRTECNTEMRGHIHATSGDPTDNLLMSWTPSMENCSWMGDHTNVNYWPNFRARLRMVDYKAATHAYEQECIRLGEVLLAGRVTPQTLQTARVRHAKDITRTTAVMKFSVELCKWKKEHEATGLAVKASNHQFSKLLSIREGFAYWDLCATETYKALLRHKNIVHERLTHVDTNVALLPVTAELARMRSRREARAREHQLNENRETLEKHYHGLCSREVMPTWGTFCSFSVVRELLRMTPVGQGAGTASTATKGSTAKGIATKEFNLAKALRAQPMRGLLEAQLEMWRVATRKALCAKAGVSDSVPVSSLRVHPVEQVNVRFACGRCKGVQRKYEYDESLDFVGVCAHECTQQQGGGKRKRDAEEWSVDGFVYDEQASNAMTRLVHAAGLDPSRNDCATLLKMVESDLLCKSCTPPLVLHYSSVLGHSKRHDDMQVERVTPAEARALRLKPIVPGLTRVLLHLHKPQGRLRNLSDAKVFSCRHCANDPTGAMAGPPNPEDNKSVVCDKGCGQAFPSKKLLKRHQTLHKNRPCGDTTMGDAANANATAPTAPAAETSDGAGRAGDKESQPEEKGAVAPIRMFNFNGMRSHLKERHNIFSIRDEDYDCHRDAAELKSMLQAVKDECQKKKGVGRSCVAS</sequence>
<keyword evidence="5" id="KW-1185">Reference proteome</keyword>
<evidence type="ECO:0000313" key="4">
    <source>
        <dbReference type="EMBL" id="TRM63573.1"/>
    </source>
</evidence>
<keyword evidence="1" id="KW-0863">Zinc-finger</keyword>
<keyword evidence="1" id="KW-0862">Zinc</keyword>
<keyword evidence="1" id="KW-0479">Metal-binding</keyword>
<evidence type="ECO:0000259" key="3">
    <source>
        <dbReference type="PROSITE" id="PS50157"/>
    </source>
</evidence>
<dbReference type="GO" id="GO:0008270">
    <property type="term" value="F:zinc ion binding"/>
    <property type="evidence" value="ECO:0007669"/>
    <property type="project" value="UniProtKB-KW"/>
</dbReference>
<feature type="compositionally biased region" description="Low complexity" evidence="2">
    <location>
        <begin position="663"/>
        <end position="676"/>
    </location>
</feature>
<evidence type="ECO:0000256" key="2">
    <source>
        <dbReference type="SAM" id="MobiDB-lite"/>
    </source>
</evidence>
<organism evidence="4 5">
    <name type="scientific">Schizophyllum amplum</name>
    <dbReference type="NCBI Taxonomy" id="97359"/>
    <lineage>
        <taxon>Eukaryota</taxon>
        <taxon>Fungi</taxon>
        <taxon>Dikarya</taxon>
        <taxon>Basidiomycota</taxon>
        <taxon>Agaricomycotina</taxon>
        <taxon>Agaricomycetes</taxon>
        <taxon>Agaricomycetidae</taxon>
        <taxon>Agaricales</taxon>
        <taxon>Schizophyllaceae</taxon>
        <taxon>Schizophyllum</taxon>
    </lineage>
</organism>
<accession>A0A550CFK2</accession>